<dbReference type="CDD" id="cd07377">
    <property type="entry name" value="WHTH_GntR"/>
    <property type="match status" value="1"/>
</dbReference>
<proteinExistence type="inferred from homology"/>
<sequence length="503" mass="57594">MSTDKKLPKYRQIIDYMKEKIEYGEWPIGSKVPSQRQLAKLFHVNRSTVITALEELMADGLIQGQIGSGTIVTNNTWSLLATNPPPDWSEYVKAGIHKPSKLMVREINEAEANKKLIHLSKGELAPHLFPLETMQFIMRNVCEELDYFGYEEQKGYLPLREAISNYVKSFGINTSPSSILIVSGALQALQLISIGLLHRESTVLLERPSYLYSLHVFQSANIHLSGIQMDQHGIIPNDLLRKINYSQKKNILYSIPCFQNPTGVLMSKDRRKEILRICEKEQLPIIEDDIYRELWMDELPPPPLKSMDKYGHVLYIGSLSKTLSPGLRIGWIIGPEPVIERLSDIKMQTDYGSSSLSQRVAAKWLSKGFYEDHVANVRIHLKKRRRIMIQALNTYCADITTWDIPSGGFFIWLRVVPNISMKKLFSEAQSKGVLFNPGRIYEEESDQFIRLSYGYSSPEQITQGIIILSNLIRKLMAHKKSSFYKEDFLCAFFTIISFPVLIK</sequence>
<dbReference type="PRINTS" id="PR00035">
    <property type="entry name" value="HTHGNTR"/>
</dbReference>
<dbReference type="FunFam" id="1.10.10.10:FF:000079">
    <property type="entry name" value="GntR family transcriptional regulator"/>
    <property type="match status" value="1"/>
</dbReference>
<keyword evidence="5" id="KW-0663">Pyridoxal phosphate</keyword>
<keyword evidence="7" id="KW-0238">DNA-binding</keyword>
<dbReference type="Gene3D" id="3.90.1150.10">
    <property type="entry name" value="Aspartate Aminotransferase, domain 1"/>
    <property type="match status" value="1"/>
</dbReference>
<dbReference type="InterPro" id="IPR015422">
    <property type="entry name" value="PyrdxlP-dep_Trfase_small"/>
</dbReference>
<dbReference type="RefSeq" id="WP_012261007.1">
    <property type="nucleotide sequence ID" value="NC_010184.1"/>
</dbReference>
<comment type="cofactor">
    <cofactor evidence="1">
        <name>pyridoxal 5'-phosphate</name>
        <dbReference type="ChEBI" id="CHEBI:597326"/>
    </cofactor>
</comment>
<dbReference type="Proteomes" id="UP000002154">
    <property type="component" value="Chromosome"/>
</dbReference>
<dbReference type="GO" id="GO:0008483">
    <property type="term" value="F:transaminase activity"/>
    <property type="evidence" value="ECO:0007669"/>
    <property type="project" value="UniProtKB-KW"/>
</dbReference>
<dbReference type="Gene3D" id="3.40.640.10">
    <property type="entry name" value="Type I PLP-dependent aspartate aminotransferase-like (Major domain)"/>
    <property type="match status" value="1"/>
</dbReference>
<dbReference type="PANTHER" id="PTHR46577">
    <property type="entry name" value="HTH-TYPE TRANSCRIPTIONAL REGULATORY PROTEIN GABR"/>
    <property type="match status" value="1"/>
</dbReference>
<dbReference type="EMBL" id="CP000903">
    <property type="protein sequence ID" value="ABY43677.1"/>
    <property type="molecule type" value="Genomic_DNA"/>
</dbReference>
<evidence type="ECO:0000256" key="8">
    <source>
        <dbReference type="ARBA" id="ARBA00023163"/>
    </source>
</evidence>
<dbReference type="GO" id="GO:0003677">
    <property type="term" value="F:DNA binding"/>
    <property type="evidence" value="ECO:0007669"/>
    <property type="project" value="UniProtKB-KW"/>
</dbReference>
<evidence type="ECO:0000256" key="1">
    <source>
        <dbReference type="ARBA" id="ARBA00001933"/>
    </source>
</evidence>
<name>A9VHG3_BACMK</name>
<dbReference type="InterPro" id="IPR004839">
    <property type="entry name" value="Aminotransferase_I/II_large"/>
</dbReference>
<keyword evidence="4 10" id="KW-0808">Transferase</keyword>
<dbReference type="AlphaFoldDB" id="A9VHG3"/>
<feature type="domain" description="HTH gntR-type" evidence="9">
    <location>
        <begin position="7"/>
        <end position="75"/>
    </location>
</feature>
<dbReference type="SMART" id="SM00345">
    <property type="entry name" value="HTH_GNTR"/>
    <property type="match status" value="1"/>
</dbReference>
<dbReference type="InterPro" id="IPR015424">
    <property type="entry name" value="PyrdxlP-dep_Trfase"/>
</dbReference>
<dbReference type="InterPro" id="IPR051446">
    <property type="entry name" value="HTH_trans_reg/aminotransferase"/>
</dbReference>
<dbReference type="InterPro" id="IPR000524">
    <property type="entry name" value="Tscrpt_reg_HTH_GntR"/>
</dbReference>
<dbReference type="GO" id="GO:0030170">
    <property type="term" value="F:pyridoxal phosphate binding"/>
    <property type="evidence" value="ECO:0007669"/>
    <property type="project" value="InterPro"/>
</dbReference>
<dbReference type="SUPFAM" id="SSF53383">
    <property type="entry name" value="PLP-dependent transferases"/>
    <property type="match status" value="1"/>
</dbReference>
<evidence type="ECO:0000256" key="6">
    <source>
        <dbReference type="ARBA" id="ARBA00023015"/>
    </source>
</evidence>
<evidence type="ECO:0000256" key="3">
    <source>
        <dbReference type="ARBA" id="ARBA00022576"/>
    </source>
</evidence>
<evidence type="ECO:0000256" key="2">
    <source>
        <dbReference type="ARBA" id="ARBA00005384"/>
    </source>
</evidence>
<dbReference type="InterPro" id="IPR036388">
    <property type="entry name" value="WH-like_DNA-bd_sf"/>
</dbReference>
<evidence type="ECO:0000256" key="7">
    <source>
        <dbReference type="ARBA" id="ARBA00023125"/>
    </source>
</evidence>
<dbReference type="GO" id="GO:0003700">
    <property type="term" value="F:DNA-binding transcription factor activity"/>
    <property type="evidence" value="ECO:0007669"/>
    <property type="project" value="InterPro"/>
</dbReference>
<evidence type="ECO:0000256" key="4">
    <source>
        <dbReference type="ARBA" id="ARBA00022679"/>
    </source>
</evidence>
<dbReference type="eggNOG" id="COG1167">
    <property type="taxonomic scope" value="Bacteria"/>
</dbReference>
<gene>
    <name evidence="10" type="ordered locus">BcerKBAB4_2469</name>
</gene>
<dbReference type="PANTHER" id="PTHR46577:SF2">
    <property type="entry name" value="TRANSCRIPTIONAL REGULATORY PROTEIN"/>
    <property type="match status" value="1"/>
</dbReference>
<dbReference type="KEGG" id="bwe:BcerKBAB4_2469"/>
<dbReference type="Pfam" id="PF00392">
    <property type="entry name" value="GntR"/>
    <property type="match status" value="1"/>
</dbReference>
<keyword evidence="8" id="KW-0804">Transcription</keyword>
<dbReference type="SUPFAM" id="SSF46785">
    <property type="entry name" value="Winged helix' DNA-binding domain"/>
    <property type="match status" value="1"/>
</dbReference>
<comment type="similarity">
    <text evidence="2">In the C-terminal section; belongs to the class-I pyridoxal-phosphate-dependent aminotransferase family.</text>
</comment>
<evidence type="ECO:0000256" key="5">
    <source>
        <dbReference type="ARBA" id="ARBA00022898"/>
    </source>
</evidence>
<dbReference type="InterPro" id="IPR036390">
    <property type="entry name" value="WH_DNA-bd_sf"/>
</dbReference>
<reference evidence="10 11" key="1">
    <citation type="journal article" date="2008" name="Chem. Biol. Interact.">
        <title>Extending the Bacillus cereus group genomics to putative food-borne pathogens of different toxicity.</title>
        <authorList>
            <person name="Lapidus A."/>
            <person name="Goltsman E."/>
            <person name="Auger S."/>
            <person name="Galleron N."/>
            <person name="Segurens B."/>
            <person name="Dossat C."/>
            <person name="Land M.L."/>
            <person name="Broussolle V."/>
            <person name="Brillard J."/>
            <person name="Guinebretiere M.H."/>
            <person name="Sanchis V."/>
            <person name="Nguen-The C."/>
            <person name="Lereclus D."/>
            <person name="Richardson P."/>
            <person name="Wincker P."/>
            <person name="Weissenbach J."/>
            <person name="Ehrlich S.D."/>
            <person name="Sorokin A."/>
        </authorList>
    </citation>
    <scope>NUCLEOTIDE SEQUENCE [LARGE SCALE GENOMIC DNA]</scope>
    <source>
        <strain evidence="10 11">KBAB4</strain>
    </source>
</reference>
<dbReference type="CDD" id="cd00609">
    <property type="entry name" value="AAT_like"/>
    <property type="match status" value="1"/>
</dbReference>
<dbReference type="Pfam" id="PF00155">
    <property type="entry name" value="Aminotran_1_2"/>
    <property type="match status" value="1"/>
</dbReference>
<keyword evidence="3 10" id="KW-0032">Aminotransferase</keyword>
<keyword evidence="6" id="KW-0805">Transcription regulation</keyword>
<protein>
    <submittedName>
        <fullName evidence="10">Transcriptional regulator, GntR family with aminotransferase domain</fullName>
    </submittedName>
</protein>
<evidence type="ECO:0000259" key="9">
    <source>
        <dbReference type="PROSITE" id="PS50949"/>
    </source>
</evidence>
<dbReference type="FunFam" id="3.40.640.10:FF:000023">
    <property type="entry name" value="Transcriptional regulator, GntR family"/>
    <property type="match status" value="1"/>
</dbReference>
<evidence type="ECO:0000313" key="11">
    <source>
        <dbReference type="Proteomes" id="UP000002154"/>
    </source>
</evidence>
<evidence type="ECO:0000313" key="10">
    <source>
        <dbReference type="EMBL" id="ABY43677.1"/>
    </source>
</evidence>
<dbReference type="InterPro" id="IPR015421">
    <property type="entry name" value="PyrdxlP-dep_Trfase_major"/>
</dbReference>
<organism evidence="10 11">
    <name type="scientific">Bacillus mycoides (strain KBAB4)</name>
    <name type="common">Bacillus weihenstephanensis</name>
    <dbReference type="NCBI Taxonomy" id="315730"/>
    <lineage>
        <taxon>Bacteria</taxon>
        <taxon>Bacillati</taxon>
        <taxon>Bacillota</taxon>
        <taxon>Bacilli</taxon>
        <taxon>Bacillales</taxon>
        <taxon>Bacillaceae</taxon>
        <taxon>Bacillus</taxon>
        <taxon>Bacillus cereus group</taxon>
    </lineage>
</organism>
<accession>A9VHG3</accession>
<dbReference type="Gene3D" id="1.10.10.10">
    <property type="entry name" value="Winged helix-like DNA-binding domain superfamily/Winged helix DNA-binding domain"/>
    <property type="match status" value="1"/>
</dbReference>
<dbReference type="HOGENOM" id="CLU_017584_0_0_9"/>
<dbReference type="PROSITE" id="PS50949">
    <property type="entry name" value="HTH_GNTR"/>
    <property type="match status" value="1"/>
</dbReference>